<dbReference type="AlphaFoldDB" id="A0A1D6GUD7"/>
<evidence type="ECO:0000256" key="5">
    <source>
        <dbReference type="ARBA" id="ARBA00023172"/>
    </source>
</evidence>
<evidence type="ECO:0000256" key="3">
    <source>
        <dbReference type="ARBA" id="ARBA00022763"/>
    </source>
</evidence>
<comment type="similarity">
    <text evidence="2">Belongs to the replication factor A protein 2 family.</text>
</comment>
<dbReference type="SUPFAM" id="SSF46785">
    <property type="entry name" value="Winged helix' DNA-binding domain"/>
    <property type="match status" value="1"/>
</dbReference>
<evidence type="ECO:0000256" key="7">
    <source>
        <dbReference type="ARBA" id="ARBA00023242"/>
    </source>
</evidence>
<dbReference type="SMR" id="A0A1D6GUD7"/>
<dbReference type="GO" id="GO:0006281">
    <property type="term" value="P:DNA repair"/>
    <property type="evidence" value="ECO:0007669"/>
    <property type="project" value="UniProtKB-KW"/>
</dbReference>
<gene>
    <name evidence="10" type="ORF">ZEAMMB73_Zm00001d014584</name>
</gene>
<reference evidence="10" key="1">
    <citation type="submission" date="2015-12" db="EMBL/GenBank/DDBJ databases">
        <title>Update maize B73 reference genome by single molecule sequencing technologies.</title>
        <authorList>
            <consortium name="Maize Genome Sequencing Project"/>
            <person name="Ware D."/>
        </authorList>
    </citation>
    <scope>NUCLEOTIDE SEQUENCE</scope>
    <source>
        <tissue evidence="10">Seedling</tissue>
    </source>
</reference>
<dbReference type="InterPro" id="IPR012340">
    <property type="entry name" value="NA-bd_OB-fold"/>
</dbReference>
<evidence type="ECO:0000259" key="9">
    <source>
        <dbReference type="Pfam" id="PF08784"/>
    </source>
</evidence>
<dbReference type="InterPro" id="IPR040260">
    <property type="entry name" value="RFA2-like"/>
</dbReference>
<dbReference type="EMBL" id="CM000781">
    <property type="protein sequence ID" value="AQK66588.1"/>
    <property type="molecule type" value="Genomic_DNA"/>
</dbReference>
<dbReference type="ExpressionAtlas" id="A0A1D6GUD7">
    <property type="expression patterns" value="baseline and differential"/>
</dbReference>
<keyword evidence="7" id="KW-0539">Nucleus</keyword>
<protein>
    <submittedName>
        <fullName evidence="10">Replication protein A 32 kDa subunit A</fullName>
    </submittedName>
</protein>
<evidence type="ECO:0000256" key="6">
    <source>
        <dbReference type="ARBA" id="ARBA00023204"/>
    </source>
</evidence>
<dbReference type="InterPro" id="IPR014892">
    <property type="entry name" value="RPA_C"/>
</dbReference>
<feature type="domain" description="Replication protein A C-terminal" evidence="9">
    <location>
        <begin position="275"/>
        <end position="369"/>
    </location>
</feature>
<evidence type="ECO:0000256" key="1">
    <source>
        <dbReference type="ARBA" id="ARBA00004123"/>
    </source>
</evidence>
<dbReference type="GO" id="GO:0003677">
    <property type="term" value="F:DNA binding"/>
    <property type="evidence" value="ECO:0007669"/>
    <property type="project" value="UniProtKB-KW"/>
</dbReference>
<accession>A0A1D6GUD7</accession>
<name>A0A1D6GUD7_MAIZE</name>
<comment type="subcellular location">
    <subcellularLocation>
        <location evidence="1">Nucleus</location>
    </subcellularLocation>
</comment>
<dbReference type="FunCoup" id="A0A1D6GUD7">
    <property type="interactions" value="2565"/>
</dbReference>
<dbReference type="GO" id="GO:0005634">
    <property type="term" value="C:nucleus"/>
    <property type="evidence" value="ECO:0007669"/>
    <property type="project" value="UniProtKB-SubCell"/>
</dbReference>
<organism evidence="10">
    <name type="scientific">Zea mays</name>
    <name type="common">Maize</name>
    <dbReference type="NCBI Taxonomy" id="4577"/>
    <lineage>
        <taxon>Eukaryota</taxon>
        <taxon>Viridiplantae</taxon>
        <taxon>Streptophyta</taxon>
        <taxon>Embryophyta</taxon>
        <taxon>Tracheophyta</taxon>
        <taxon>Spermatophyta</taxon>
        <taxon>Magnoliopsida</taxon>
        <taxon>Liliopsida</taxon>
        <taxon>Poales</taxon>
        <taxon>Poaceae</taxon>
        <taxon>PACMAD clade</taxon>
        <taxon>Panicoideae</taxon>
        <taxon>Andropogonodae</taxon>
        <taxon>Andropogoneae</taxon>
        <taxon>Tripsacinae</taxon>
        <taxon>Zea</taxon>
    </lineage>
</organism>
<dbReference type="InterPro" id="IPR036390">
    <property type="entry name" value="WH_DNA-bd_sf"/>
</dbReference>
<dbReference type="Pfam" id="PF08784">
    <property type="entry name" value="RPA_C"/>
    <property type="match status" value="1"/>
</dbReference>
<dbReference type="GO" id="GO:0006310">
    <property type="term" value="P:DNA recombination"/>
    <property type="evidence" value="ECO:0007669"/>
    <property type="project" value="UniProtKB-KW"/>
</dbReference>
<evidence type="ECO:0000256" key="4">
    <source>
        <dbReference type="ARBA" id="ARBA00023125"/>
    </source>
</evidence>
<dbReference type="STRING" id="4577.A0A1D6GUD7"/>
<dbReference type="InterPro" id="IPR036388">
    <property type="entry name" value="WH-like_DNA-bd_sf"/>
</dbReference>
<dbReference type="Gene3D" id="2.40.50.140">
    <property type="entry name" value="Nucleic acid-binding proteins"/>
    <property type="match status" value="1"/>
</dbReference>
<keyword evidence="6" id="KW-0234">DNA repair</keyword>
<evidence type="ECO:0000313" key="10">
    <source>
        <dbReference type="EMBL" id="AQK66588.1"/>
    </source>
</evidence>
<keyword evidence="3" id="KW-0227">DNA damage</keyword>
<dbReference type="IntAct" id="A0A1D6GUD7">
    <property type="interactions" value="1"/>
</dbReference>
<sequence>MAAAASYFTGPTILPSQRATAAPDNSAVATPSLAKSRDPRCSGCSPTTVRHIARSFAAADATSGGDPVISIDGVDATNVWLLGRAVSVMNMEAGVSFTLDDGTGQIALMRWITDDIDAKEVSFVQNGLYLKVQVTLVGFQAKQHGFAHSIRIFLSKLIGIEVESFLEKDSLHNFFLWVDLLKPSASCNTISSTLEIGLVNNLLYFVSFRVRNVTSNYSMKDQFPRAVQANVSAHEMQAQVAHTVQTNVPAYMPFSGGVREHHVDFAPEVNQGRFPSSLQTNASTHAPFSGGVGEQQVHFTQPNQFTGGQQHDLQSMVLEVMQQPDILALENGVHVDEVARRLGMPRAQIMAIAQRLVDLACLYSTIDDYHFKSLLNG</sequence>
<dbReference type="Gene3D" id="1.10.10.10">
    <property type="entry name" value="Winged helix-like DNA-binding domain superfamily/Winged helix DNA-binding domain"/>
    <property type="match status" value="1"/>
</dbReference>
<dbReference type="PANTHER" id="PTHR13989">
    <property type="entry name" value="REPLICATION PROTEIN A-RELATED"/>
    <property type="match status" value="1"/>
</dbReference>
<proteinExistence type="inferred from homology"/>
<keyword evidence="4" id="KW-0238">DNA-binding</keyword>
<dbReference type="PANTHER" id="PTHR13989:SF30">
    <property type="entry name" value="REPLICATION PROTEIN A 32 KDA SUBUNIT C"/>
    <property type="match status" value="1"/>
</dbReference>
<evidence type="ECO:0000256" key="2">
    <source>
        <dbReference type="ARBA" id="ARBA00007815"/>
    </source>
</evidence>
<dbReference type="SUPFAM" id="SSF50249">
    <property type="entry name" value="Nucleic acid-binding proteins"/>
    <property type="match status" value="1"/>
</dbReference>
<feature type="region of interest" description="Disordered" evidence="8">
    <location>
        <begin position="18"/>
        <end position="44"/>
    </location>
</feature>
<dbReference type="FunFam" id="1.10.10.10:FF:000168">
    <property type="entry name" value="Replication protein A 32 kDa subunit"/>
    <property type="match status" value="1"/>
</dbReference>
<evidence type="ECO:0000256" key="8">
    <source>
        <dbReference type="SAM" id="MobiDB-lite"/>
    </source>
</evidence>
<keyword evidence="5" id="KW-0233">DNA recombination</keyword>
<dbReference type="InParanoid" id="A0A1D6GUD7"/>